<dbReference type="Proteomes" id="UP000634308">
    <property type="component" value="Unassembled WGS sequence"/>
</dbReference>
<evidence type="ECO:0000256" key="6">
    <source>
        <dbReference type="ARBA" id="ARBA00022840"/>
    </source>
</evidence>
<dbReference type="PIRSF" id="PIRSF001296">
    <property type="entry name" value="K_ATPase_KdpC"/>
    <property type="match status" value="1"/>
</dbReference>
<keyword evidence="5 11" id="KW-0547">Nucleotide-binding</keyword>
<dbReference type="EMBL" id="BMQM01000012">
    <property type="protein sequence ID" value="GGR58673.1"/>
    <property type="molecule type" value="Genomic_DNA"/>
</dbReference>
<keyword evidence="4 11" id="KW-0812">Transmembrane</keyword>
<dbReference type="NCBIfam" id="TIGR00681">
    <property type="entry name" value="kdpC"/>
    <property type="match status" value="1"/>
</dbReference>
<keyword evidence="7 11" id="KW-0630">Potassium</keyword>
<keyword evidence="6 11" id="KW-0067">ATP-binding</keyword>
<comment type="subunit">
    <text evidence="11">The system is composed of three essential subunits: KdpA, KdpB and KdpC.</text>
</comment>
<dbReference type="PANTHER" id="PTHR30042">
    <property type="entry name" value="POTASSIUM-TRANSPORTING ATPASE C CHAIN"/>
    <property type="match status" value="1"/>
</dbReference>
<comment type="subcellular location">
    <subcellularLocation>
        <location evidence="11">Cell membrane</location>
        <topology evidence="11">Single-pass membrane protein</topology>
    </subcellularLocation>
</comment>
<evidence type="ECO:0000256" key="1">
    <source>
        <dbReference type="ARBA" id="ARBA00022448"/>
    </source>
</evidence>
<keyword evidence="10 11" id="KW-0472">Membrane</keyword>
<keyword evidence="13" id="KW-1185">Reference proteome</keyword>
<dbReference type="NCBIfam" id="NF001454">
    <property type="entry name" value="PRK00315.1"/>
    <property type="match status" value="1"/>
</dbReference>
<sequence>MTTLPDSRPEPLDPSPTGTQPGLLGWLRFTALWIAVCGLAYPAVTTLLGGALFPAQASGSLITRGTQVVGSALVGQTFTGDGYFIGRPSAAGSGYDPVNASGSNLAPSNPALRERAQALSRQIAAREGVSADRIPPDLLTASGSGLDPHISPAGAQVQVPRVARARGLSQDAVLTLIAGATERSALGLGQPGVNVLKLNLALDAAAPLPATPAR</sequence>
<organism evidence="12 13">
    <name type="scientific">Deinococcus seoulensis</name>
    <dbReference type="NCBI Taxonomy" id="1837379"/>
    <lineage>
        <taxon>Bacteria</taxon>
        <taxon>Thermotogati</taxon>
        <taxon>Deinococcota</taxon>
        <taxon>Deinococci</taxon>
        <taxon>Deinococcales</taxon>
        <taxon>Deinococcaceae</taxon>
        <taxon>Deinococcus</taxon>
    </lineage>
</organism>
<evidence type="ECO:0000256" key="9">
    <source>
        <dbReference type="ARBA" id="ARBA00023065"/>
    </source>
</evidence>
<dbReference type="PANTHER" id="PTHR30042:SF2">
    <property type="entry name" value="POTASSIUM-TRANSPORTING ATPASE KDPC SUBUNIT"/>
    <property type="match status" value="1"/>
</dbReference>
<proteinExistence type="inferred from homology"/>
<keyword evidence="8 11" id="KW-1133">Transmembrane helix</keyword>
<keyword evidence="1 11" id="KW-0813">Transport</keyword>
<feature type="transmembrane region" description="Helical" evidence="11">
    <location>
        <begin position="31"/>
        <end position="55"/>
    </location>
</feature>
<evidence type="ECO:0000256" key="8">
    <source>
        <dbReference type="ARBA" id="ARBA00022989"/>
    </source>
</evidence>
<dbReference type="RefSeq" id="WP_189064888.1">
    <property type="nucleotide sequence ID" value="NZ_BMQM01000012.1"/>
</dbReference>
<evidence type="ECO:0000256" key="3">
    <source>
        <dbReference type="ARBA" id="ARBA00022538"/>
    </source>
</evidence>
<evidence type="ECO:0000256" key="2">
    <source>
        <dbReference type="ARBA" id="ARBA00022475"/>
    </source>
</evidence>
<evidence type="ECO:0000313" key="12">
    <source>
        <dbReference type="EMBL" id="GGR58673.1"/>
    </source>
</evidence>
<comment type="caution">
    <text evidence="12">The sequence shown here is derived from an EMBL/GenBank/DDBJ whole genome shotgun (WGS) entry which is preliminary data.</text>
</comment>
<dbReference type="Pfam" id="PF02669">
    <property type="entry name" value="KdpC"/>
    <property type="match status" value="1"/>
</dbReference>
<reference evidence="13" key="1">
    <citation type="journal article" date="2019" name="Int. J. Syst. Evol. Microbiol.">
        <title>The Global Catalogue of Microorganisms (GCM) 10K type strain sequencing project: providing services to taxonomists for standard genome sequencing and annotation.</title>
        <authorList>
            <consortium name="The Broad Institute Genomics Platform"/>
            <consortium name="The Broad Institute Genome Sequencing Center for Infectious Disease"/>
            <person name="Wu L."/>
            <person name="Ma J."/>
        </authorList>
    </citation>
    <scope>NUCLEOTIDE SEQUENCE [LARGE SCALE GENOMIC DNA]</scope>
    <source>
        <strain evidence="13">JCM 31404</strain>
    </source>
</reference>
<keyword evidence="3 11" id="KW-0633">Potassium transport</keyword>
<evidence type="ECO:0000256" key="10">
    <source>
        <dbReference type="ARBA" id="ARBA00023136"/>
    </source>
</evidence>
<keyword evidence="9 11" id="KW-0406">Ion transport</keyword>
<evidence type="ECO:0000256" key="7">
    <source>
        <dbReference type="ARBA" id="ARBA00022958"/>
    </source>
</evidence>
<dbReference type="HAMAP" id="MF_00276">
    <property type="entry name" value="KdpC"/>
    <property type="match status" value="1"/>
</dbReference>
<comment type="similarity">
    <text evidence="11">Belongs to the KdpC family.</text>
</comment>
<evidence type="ECO:0000256" key="5">
    <source>
        <dbReference type="ARBA" id="ARBA00022741"/>
    </source>
</evidence>
<evidence type="ECO:0000256" key="4">
    <source>
        <dbReference type="ARBA" id="ARBA00022692"/>
    </source>
</evidence>
<keyword evidence="2 11" id="KW-1003">Cell membrane</keyword>
<accession>A0ABQ2RUS1</accession>
<protein>
    <recommendedName>
        <fullName evidence="11">Potassium-transporting ATPase KdpC subunit</fullName>
    </recommendedName>
    <alternativeName>
        <fullName evidence="11">ATP phosphohydrolase [potassium-transporting] C chain</fullName>
    </alternativeName>
    <alternativeName>
        <fullName evidence="11">Potassium-binding and translocating subunit C</fullName>
    </alternativeName>
    <alternativeName>
        <fullName evidence="11">Potassium-translocating ATPase C chain</fullName>
    </alternativeName>
</protein>
<evidence type="ECO:0000256" key="11">
    <source>
        <dbReference type="HAMAP-Rule" id="MF_00276"/>
    </source>
</evidence>
<evidence type="ECO:0000313" key="13">
    <source>
        <dbReference type="Proteomes" id="UP000634308"/>
    </source>
</evidence>
<dbReference type="InterPro" id="IPR003820">
    <property type="entry name" value="KdpC"/>
</dbReference>
<name>A0ABQ2RUS1_9DEIO</name>
<gene>
    <name evidence="11 12" type="primary">kdpC</name>
    <name evidence="12" type="ORF">GCM10008959_20470</name>
</gene>
<comment type="function">
    <text evidence="11">Part of the high-affinity ATP-driven potassium transport (or Kdp) system, which catalyzes the hydrolysis of ATP coupled with the electrogenic transport of potassium into the cytoplasm. This subunit acts as a catalytic chaperone that increases the ATP-binding affinity of the ATP-hydrolyzing subunit KdpB by the formation of a transient KdpB/KdpC/ATP ternary complex.</text>
</comment>